<dbReference type="GO" id="GO:0046872">
    <property type="term" value="F:metal ion binding"/>
    <property type="evidence" value="ECO:0007669"/>
    <property type="project" value="UniProtKB-KW"/>
</dbReference>
<comment type="cofactor">
    <cofactor evidence="1">
        <name>[4Fe-4S] cluster</name>
        <dbReference type="ChEBI" id="CHEBI:49883"/>
    </cofactor>
</comment>
<dbReference type="GO" id="GO:0051539">
    <property type="term" value="F:4 iron, 4 sulfur cluster binding"/>
    <property type="evidence" value="ECO:0007669"/>
    <property type="project" value="UniProtKB-KW"/>
</dbReference>
<dbReference type="AlphaFoldDB" id="A0A832I2E8"/>
<keyword evidence="3" id="KW-0004">4Fe-4S</keyword>
<keyword evidence="4" id="KW-0479">Metal-binding</keyword>
<comment type="caution">
    <text evidence="8">The sequence shown here is derived from an EMBL/GenBank/DDBJ whole genome shotgun (WGS) entry which is preliminary data.</text>
</comment>
<dbReference type="InterPro" id="IPR052375">
    <property type="entry name" value="Complex_I_20kDa-like"/>
</dbReference>
<protein>
    <submittedName>
        <fullName evidence="8">NADH-quinone oxidoreductase subunit NuoB</fullName>
        <ecNumber evidence="8">1.6.5.11</ecNumber>
    </submittedName>
</protein>
<dbReference type="EMBL" id="DSQF01000004">
    <property type="protein sequence ID" value="HGZ42379.1"/>
    <property type="molecule type" value="Genomic_DNA"/>
</dbReference>
<feature type="domain" description="NADH:ubiquinone oxidoreductase-like 20kDa subunit" evidence="7">
    <location>
        <begin position="24"/>
        <end position="135"/>
    </location>
</feature>
<dbReference type="InterPro" id="IPR006137">
    <property type="entry name" value="NADH_UbQ_OxRdtase-like_20kDa"/>
</dbReference>
<evidence type="ECO:0000256" key="6">
    <source>
        <dbReference type="ARBA" id="ARBA00023014"/>
    </source>
</evidence>
<keyword evidence="8" id="KW-0560">Oxidoreductase</keyword>
<evidence type="ECO:0000313" key="8">
    <source>
        <dbReference type="EMBL" id="HGZ42379.1"/>
    </source>
</evidence>
<comment type="similarity">
    <text evidence="2">Belongs to the complex I 20 kDa subunit family.</text>
</comment>
<proteinExistence type="inferred from homology"/>
<keyword evidence="6" id="KW-0411">Iron-sulfur</keyword>
<dbReference type="NCBIfam" id="NF005012">
    <property type="entry name" value="PRK06411.1"/>
    <property type="match status" value="1"/>
</dbReference>
<dbReference type="GO" id="GO:0016491">
    <property type="term" value="F:oxidoreductase activity"/>
    <property type="evidence" value="ECO:0007669"/>
    <property type="project" value="UniProtKB-KW"/>
</dbReference>
<dbReference type="PANTHER" id="PTHR42989">
    <property type="entry name" value="HYDROGENASE-4 COMPONENT I"/>
    <property type="match status" value="1"/>
</dbReference>
<evidence type="ECO:0000256" key="5">
    <source>
        <dbReference type="ARBA" id="ARBA00023004"/>
    </source>
</evidence>
<organism evidence="8">
    <name type="scientific">Eiseniibacteriota bacterium</name>
    <dbReference type="NCBI Taxonomy" id="2212470"/>
    <lineage>
        <taxon>Bacteria</taxon>
        <taxon>Candidatus Eiseniibacteriota</taxon>
    </lineage>
</organism>
<dbReference type="Pfam" id="PF01058">
    <property type="entry name" value="Oxidored_q6"/>
    <property type="match status" value="1"/>
</dbReference>
<evidence type="ECO:0000256" key="3">
    <source>
        <dbReference type="ARBA" id="ARBA00022485"/>
    </source>
</evidence>
<dbReference type="SUPFAM" id="SSF56770">
    <property type="entry name" value="HydA/Nqo6-like"/>
    <property type="match status" value="1"/>
</dbReference>
<evidence type="ECO:0000256" key="2">
    <source>
        <dbReference type="ARBA" id="ARBA00009173"/>
    </source>
</evidence>
<gene>
    <name evidence="8" type="primary">nuoB</name>
    <name evidence="8" type="ORF">ENR23_02950</name>
</gene>
<accession>A0A832I2E8</accession>
<reference evidence="8" key="1">
    <citation type="journal article" date="2020" name="mSystems">
        <title>Genome- and Community-Level Interaction Insights into Carbon Utilization and Element Cycling Functions of Hydrothermarchaeota in Hydrothermal Sediment.</title>
        <authorList>
            <person name="Zhou Z."/>
            <person name="Liu Y."/>
            <person name="Xu W."/>
            <person name="Pan J."/>
            <person name="Luo Z.H."/>
            <person name="Li M."/>
        </authorList>
    </citation>
    <scope>NUCLEOTIDE SEQUENCE [LARGE SCALE GENOMIC DNA]</scope>
    <source>
        <strain evidence="8">SpSt-381</strain>
    </source>
</reference>
<dbReference type="Gene3D" id="3.40.50.12280">
    <property type="match status" value="1"/>
</dbReference>
<evidence type="ECO:0000256" key="1">
    <source>
        <dbReference type="ARBA" id="ARBA00001966"/>
    </source>
</evidence>
<dbReference type="EC" id="1.6.5.11" evidence="8"/>
<sequence>MLAKWLPRSLPKSLWVFHANVGGCNGCDIEVLDALAPRFDVERLGMRLVGSPRHADVLLVCGPVTRPMLRPLRELYDAVPDPKIVIAIGACACGGGPWHDTYGVVGGLDRVIPVDLYVPGCPARPEAILHGVAQLLTLARKKTAPVREAQPAAAELAAIGHVDGARS</sequence>
<evidence type="ECO:0000259" key="7">
    <source>
        <dbReference type="Pfam" id="PF01058"/>
    </source>
</evidence>
<keyword evidence="5" id="KW-0408">Iron</keyword>
<evidence type="ECO:0000256" key="4">
    <source>
        <dbReference type="ARBA" id="ARBA00022723"/>
    </source>
</evidence>
<name>A0A832I2E8_UNCEI</name>
<dbReference type="PANTHER" id="PTHR42989:SF1">
    <property type="entry name" value="FORMATE HYDROGENLYASE SUBUNIT 7-RELATED"/>
    <property type="match status" value="1"/>
</dbReference>